<dbReference type="AlphaFoldDB" id="A0A2T3J0F6"/>
<organism evidence="2 3">
    <name type="scientific">Photobacterium lutimaris</name>
    <dbReference type="NCBI Taxonomy" id="388278"/>
    <lineage>
        <taxon>Bacteria</taxon>
        <taxon>Pseudomonadati</taxon>
        <taxon>Pseudomonadota</taxon>
        <taxon>Gammaproteobacteria</taxon>
        <taxon>Vibrionales</taxon>
        <taxon>Vibrionaceae</taxon>
        <taxon>Photobacterium</taxon>
    </lineage>
</organism>
<feature type="non-terminal residue" evidence="2">
    <location>
        <position position="471"/>
    </location>
</feature>
<dbReference type="InterPro" id="IPR013783">
    <property type="entry name" value="Ig-like_fold"/>
</dbReference>
<feature type="domain" description="Dystroglycan-type cadherin-like" evidence="1">
    <location>
        <begin position="297"/>
        <end position="386"/>
    </location>
</feature>
<dbReference type="FunFam" id="2.60.40.10:FF:002543">
    <property type="match status" value="3"/>
</dbReference>
<protein>
    <recommendedName>
        <fullName evidence="1">Dystroglycan-type cadherin-like domain-containing protein</fullName>
    </recommendedName>
</protein>
<evidence type="ECO:0000259" key="1">
    <source>
        <dbReference type="SMART" id="SM00736"/>
    </source>
</evidence>
<accession>A0A2T3J0F6</accession>
<name>A0A2T3J0F6_9GAMM</name>
<evidence type="ECO:0000313" key="2">
    <source>
        <dbReference type="EMBL" id="PSU34410.1"/>
    </source>
</evidence>
<dbReference type="SMART" id="SM00736">
    <property type="entry name" value="CADG"/>
    <property type="match status" value="2"/>
</dbReference>
<dbReference type="InterPro" id="IPR006644">
    <property type="entry name" value="Cadg"/>
</dbReference>
<dbReference type="Proteomes" id="UP000241222">
    <property type="component" value="Unassembled WGS sequence"/>
</dbReference>
<feature type="domain" description="Dystroglycan-type cadherin-like" evidence="1">
    <location>
        <begin position="199"/>
        <end position="294"/>
    </location>
</feature>
<dbReference type="Pfam" id="PF05345">
    <property type="entry name" value="He_PIG"/>
    <property type="match status" value="3"/>
</dbReference>
<dbReference type="InterPro" id="IPR015919">
    <property type="entry name" value="Cadherin-like_sf"/>
</dbReference>
<comment type="caution">
    <text evidence="2">The sequence shown here is derived from an EMBL/GenBank/DDBJ whole genome shotgun (WGS) entry which is preliminary data.</text>
</comment>
<dbReference type="Gene3D" id="2.60.40.10">
    <property type="entry name" value="Immunoglobulins"/>
    <property type="match status" value="3"/>
</dbReference>
<evidence type="ECO:0000313" key="3">
    <source>
        <dbReference type="Proteomes" id="UP000241222"/>
    </source>
</evidence>
<keyword evidence="3" id="KW-1185">Reference proteome</keyword>
<gene>
    <name evidence="2" type="ORF">C9I99_10575</name>
</gene>
<dbReference type="GO" id="GO:0016020">
    <property type="term" value="C:membrane"/>
    <property type="evidence" value="ECO:0007669"/>
    <property type="project" value="InterPro"/>
</dbReference>
<dbReference type="SUPFAM" id="SSF49313">
    <property type="entry name" value="Cadherin-like"/>
    <property type="match status" value="3"/>
</dbReference>
<dbReference type="GO" id="GO:0005509">
    <property type="term" value="F:calcium ion binding"/>
    <property type="evidence" value="ECO:0007669"/>
    <property type="project" value="InterPro"/>
</dbReference>
<proteinExistence type="predicted"/>
<reference evidence="2 3" key="1">
    <citation type="submission" date="2018-03" db="EMBL/GenBank/DDBJ databases">
        <title>Whole genome sequencing of Histamine producing bacteria.</title>
        <authorList>
            <person name="Butler K."/>
        </authorList>
    </citation>
    <scope>NUCLEOTIDE SEQUENCE [LARGE SCALE GENOMIC DNA]</scope>
    <source>
        <strain evidence="2 3">JCM 13586</strain>
    </source>
</reference>
<sequence length="471" mass="49789">MDGLFRFGPNSLRNCWRAIIFYSATLGLIYSGQVNSAIVVNDTNGWAFNIWSSSQYGSEWGQTFEAPATGVVTKVELVSNQSSTCTIQFYEFSGSKGASIGSEQQWNFTNTFITSSEQNGYSFSEISLTDSVPVTEGNTYLFTLMPADCHSINYSDSNKSANYGNPPFYPNGKLYLDGAVFPDYDLTFRLTVTPLSAGNTAPIISGAPATSVNQDASYSFMPTASDIDNDVLTFSIENQPAWASFNTASGVLSGTPTNDDVGTTSNISIKVSDGTETVSLAAFNLEVVNVNDAPQIGGSPATSVQQDASYSFTPTASDIDNDDLTFSIENQPSWASFNAASGVLSGIPTNDDVGTTSNITIKVSDGTETVSLDAFNLEVVNVNDAPVISGSPGTSVQQDASYSFTPTASDIDNDDLAFSIENQPSWASFNTASGLLSGTPTNDDVGTTSNIMIKVSDGTETASLGAFNLEV</sequence>
<dbReference type="EMBL" id="PYMH01000003">
    <property type="protein sequence ID" value="PSU34410.1"/>
    <property type="molecule type" value="Genomic_DNA"/>
</dbReference>